<organism evidence="3">
    <name type="scientific">Anopheles coluzzii</name>
    <name type="common">African malaria mosquito</name>
    <dbReference type="NCBI Taxonomy" id="1518534"/>
    <lineage>
        <taxon>Eukaryota</taxon>
        <taxon>Metazoa</taxon>
        <taxon>Ecdysozoa</taxon>
        <taxon>Arthropoda</taxon>
        <taxon>Hexapoda</taxon>
        <taxon>Insecta</taxon>
        <taxon>Pterygota</taxon>
        <taxon>Neoptera</taxon>
        <taxon>Endopterygota</taxon>
        <taxon>Diptera</taxon>
        <taxon>Nematocera</taxon>
        <taxon>Culicoidea</taxon>
        <taxon>Culicidae</taxon>
        <taxon>Anophelinae</taxon>
        <taxon>Anopheles</taxon>
    </lineage>
</organism>
<keyword evidence="2" id="KW-1133">Transmembrane helix</keyword>
<protein>
    <submittedName>
        <fullName evidence="3">Uncharacterized protein</fullName>
    </submittedName>
</protein>
<name>A0A8W7PTL1_ANOCL</name>
<reference evidence="3" key="1">
    <citation type="submission" date="2022-08" db="UniProtKB">
        <authorList>
            <consortium name="EnsemblMetazoa"/>
        </authorList>
    </citation>
    <scope>IDENTIFICATION</scope>
</reference>
<keyword evidence="2" id="KW-0812">Transmembrane</keyword>
<feature type="transmembrane region" description="Helical" evidence="2">
    <location>
        <begin position="312"/>
        <end position="331"/>
    </location>
</feature>
<feature type="region of interest" description="Disordered" evidence="1">
    <location>
        <begin position="1"/>
        <end position="147"/>
    </location>
</feature>
<sequence length="417" mass="43440">MEAALEGPGPPGGRSNERSNSESELVDSSTESDFWPPLLPLAAPTDDGPTAPLIPGRAVRAAANSPPSAASGGAAVAAADDGPGGRRPGAARSRAPNPPSPWPSWRNWSCPAGDDGGPGWDGGAPRPVGRRTRTPARTEQPSARGHRSSICCVVYPSDSSLSVVLARLVSSGGPLADGAVCALSVWPPSGSPRRRTSNPSEASSSWQPDTRHSRTLSGTSIALSLSVALDGNCATTLRITPMISSAISAPCTSFDSACRVVGDSPSSACRLAEHWDSRSSGSLCGKNTLDGMPLAAGSNRNPTAISRSFQPLTGPALLSMLFCVVYIAFFWPRWMRCKLFSTRCRQTRNASRHLSGVRISSHSACPISATLLDSRTFPPIRMKPAQFAGWAKCFVCCTVCIASASARAARVPCSSAE</sequence>
<evidence type="ECO:0000256" key="2">
    <source>
        <dbReference type="SAM" id="Phobius"/>
    </source>
</evidence>
<accession>A0A8W7PTL1</accession>
<keyword evidence="2" id="KW-0472">Membrane</keyword>
<dbReference type="Proteomes" id="UP000075882">
    <property type="component" value="Unassembled WGS sequence"/>
</dbReference>
<feature type="compositionally biased region" description="Polar residues" evidence="1">
    <location>
        <begin position="197"/>
        <end position="208"/>
    </location>
</feature>
<evidence type="ECO:0000313" key="3">
    <source>
        <dbReference type="EnsemblMetazoa" id="ACOM036580-PA.1"/>
    </source>
</evidence>
<feature type="compositionally biased region" description="Low complexity" evidence="1">
    <location>
        <begin position="57"/>
        <end position="81"/>
    </location>
</feature>
<feature type="region of interest" description="Disordered" evidence="1">
    <location>
        <begin position="187"/>
        <end position="213"/>
    </location>
</feature>
<proteinExistence type="predicted"/>
<dbReference type="AlphaFoldDB" id="A0A8W7PTL1"/>
<evidence type="ECO:0000256" key="1">
    <source>
        <dbReference type="SAM" id="MobiDB-lite"/>
    </source>
</evidence>
<dbReference type="EnsemblMetazoa" id="ACOM036580-RA">
    <property type="protein sequence ID" value="ACOM036580-PA.1"/>
    <property type="gene ID" value="ACOM036580"/>
</dbReference>